<dbReference type="PROSITE" id="PS00906">
    <property type="entry name" value="UROD_1"/>
    <property type="match status" value="1"/>
</dbReference>
<feature type="domain" description="Uroporphyrinogen decarboxylase (URO-D)" evidence="11">
    <location>
        <begin position="157"/>
        <end position="173"/>
    </location>
</feature>
<dbReference type="HAMAP" id="MF_00218">
    <property type="entry name" value="URO_D"/>
    <property type="match status" value="1"/>
</dbReference>
<evidence type="ECO:0000259" key="11">
    <source>
        <dbReference type="PROSITE" id="PS00907"/>
    </source>
</evidence>
<proteinExistence type="inferred from homology"/>
<comment type="pathway">
    <text evidence="1 7 8">Porphyrin-containing compound metabolism; protoporphyrin-IX biosynthesis; coproporphyrinogen-III from 5-aminolevulinate: step 4/4.</text>
</comment>
<feature type="binding site" evidence="7">
    <location>
        <position position="224"/>
    </location>
    <ligand>
        <name>substrate</name>
    </ligand>
</feature>
<dbReference type="Pfam" id="PF01208">
    <property type="entry name" value="URO-D"/>
    <property type="match status" value="1"/>
</dbReference>
<evidence type="ECO:0000256" key="3">
    <source>
        <dbReference type="ARBA" id="ARBA00012288"/>
    </source>
</evidence>
<feature type="binding site" evidence="7">
    <location>
        <position position="64"/>
    </location>
    <ligand>
        <name>substrate</name>
    </ligand>
</feature>
<comment type="similarity">
    <text evidence="2 7 9">Belongs to the uroporphyrinogen decarboxylase family.</text>
</comment>
<evidence type="ECO:0000256" key="5">
    <source>
        <dbReference type="ARBA" id="ARBA00023239"/>
    </source>
</evidence>
<feature type="domain" description="Uroporphyrinogen decarboxylase (URO-D)" evidence="10">
    <location>
        <begin position="40"/>
        <end position="49"/>
    </location>
</feature>
<dbReference type="CDD" id="cd00717">
    <property type="entry name" value="URO-D"/>
    <property type="match status" value="1"/>
</dbReference>
<name>A0A5K7X0A5_9BACL</name>
<dbReference type="InterPro" id="IPR000257">
    <property type="entry name" value="Uroporphyrinogen_deCOase"/>
</dbReference>
<comment type="function">
    <text evidence="7">Catalyzes the decarboxylation of four acetate groups of uroporphyrinogen-III to yield coproporphyrinogen-III.</text>
</comment>
<accession>A0A5K7X0A5</accession>
<dbReference type="Gene3D" id="3.20.20.210">
    <property type="match status" value="1"/>
</dbReference>
<feature type="binding site" evidence="7">
    <location>
        <position position="337"/>
    </location>
    <ligand>
        <name>substrate</name>
    </ligand>
</feature>
<dbReference type="GO" id="GO:0005829">
    <property type="term" value="C:cytosol"/>
    <property type="evidence" value="ECO:0007669"/>
    <property type="project" value="TreeGrafter"/>
</dbReference>
<evidence type="ECO:0000256" key="4">
    <source>
        <dbReference type="ARBA" id="ARBA00022793"/>
    </source>
</evidence>
<keyword evidence="6 7" id="KW-0627">Porphyrin biosynthesis</keyword>
<dbReference type="EMBL" id="AP021853">
    <property type="protein sequence ID" value="BBN98318.1"/>
    <property type="molecule type" value="Genomic_DNA"/>
</dbReference>
<dbReference type="PANTHER" id="PTHR21091:SF169">
    <property type="entry name" value="UROPORPHYRINOGEN DECARBOXYLASE"/>
    <property type="match status" value="1"/>
</dbReference>
<comment type="subunit">
    <text evidence="7">Homodimer.</text>
</comment>
<feature type="binding site" evidence="7">
    <location>
        <begin position="45"/>
        <end position="49"/>
    </location>
    <ligand>
        <name>substrate</name>
    </ligand>
</feature>
<evidence type="ECO:0000313" key="13">
    <source>
        <dbReference type="Proteomes" id="UP000326951"/>
    </source>
</evidence>
<evidence type="ECO:0000259" key="10">
    <source>
        <dbReference type="PROSITE" id="PS00906"/>
    </source>
</evidence>
<comment type="catalytic activity">
    <reaction evidence="7 8">
        <text>uroporphyrinogen III + 4 H(+) = coproporphyrinogen III + 4 CO2</text>
        <dbReference type="Rhea" id="RHEA:19865"/>
        <dbReference type="ChEBI" id="CHEBI:15378"/>
        <dbReference type="ChEBI" id="CHEBI:16526"/>
        <dbReference type="ChEBI" id="CHEBI:57308"/>
        <dbReference type="ChEBI" id="CHEBI:57309"/>
        <dbReference type="EC" id="4.1.1.37"/>
    </reaction>
</comment>
<dbReference type="Proteomes" id="UP000326951">
    <property type="component" value="Chromosome"/>
</dbReference>
<reference evidence="12 13" key="1">
    <citation type="submission" date="2019-09" db="EMBL/GenBank/DDBJ databases">
        <title>Complete genome sequence of Sporolactobacillus terrae 70-3.</title>
        <authorList>
            <person name="Tanaka N."/>
            <person name="Shiwa Y."/>
            <person name="Fujita N."/>
            <person name="Tanasupawat S."/>
        </authorList>
    </citation>
    <scope>NUCLEOTIDE SEQUENCE [LARGE SCALE GENOMIC DNA]</scope>
    <source>
        <strain evidence="12 13">70-3</strain>
    </source>
</reference>
<dbReference type="AlphaFoldDB" id="A0A5K7X0A5"/>
<feature type="binding site" evidence="7">
    <location>
        <position position="169"/>
    </location>
    <ligand>
        <name>substrate</name>
    </ligand>
</feature>
<dbReference type="NCBIfam" id="TIGR01464">
    <property type="entry name" value="hemE"/>
    <property type="match status" value="1"/>
</dbReference>
<feature type="site" description="Transition state stabilizer" evidence="7">
    <location>
        <position position="94"/>
    </location>
</feature>
<keyword evidence="7" id="KW-0963">Cytoplasm</keyword>
<dbReference type="InterPro" id="IPR006361">
    <property type="entry name" value="Uroporphyrinogen_deCO2ase_HemE"/>
</dbReference>
<evidence type="ECO:0000256" key="9">
    <source>
        <dbReference type="RuleBase" id="RU004169"/>
    </source>
</evidence>
<evidence type="ECO:0000256" key="1">
    <source>
        <dbReference type="ARBA" id="ARBA00004804"/>
    </source>
</evidence>
<organism evidence="12 13">
    <name type="scientific">Sporolactobacillus terrae</name>
    <dbReference type="NCBI Taxonomy" id="269673"/>
    <lineage>
        <taxon>Bacteria</taxon>
        <taxon>Bacillati</taxon>
        <taxon>Bacillota</taxon>
        <taxon>Bacilli</taxon>
        <taxon>Bacillales</taxon>
        <taxon>Sporolactobacillaceae</taxon>
        <taxon>Sporolactobacillus</taxon>
    </lineage>
</organism>
<dbReference type="PANTHER" id="PTHR21091">
    <property type="entry name" value="METHYLTETRAHYDROFOLATE:HOMOCYSTEINE METHYLTRANSFERASE RELATED"/>
    <property type="match status" value="1"/>
</dbReference>
<keyword evidence="5 7" id="KW-0456">Lyase</keyword>
<dbReference type="EC" id="4.1.1.37" evidence="3 7"/>
<feature type="binding site" evidence="7">
    <location>
        <position position="94"/>
    </location>
    <ligand>
        <name>substrate</name>
    </ligand>
</feature>
<dbReference type="UniPathway" id="UPA00251">
    <property type="reaction ID" value="UER00321"/>
</dbReference>
<gene>
    <name evidence="7 12" type="primary">hemE</name>
    <name evidence="12" type="ORF">St703_10230</name>
</gene>
<evidence type="ECO:0000256" key="2">
    <source>
        <dbReference type="ARBA" id="ARBA00009935"/>
    </source>
</evidence>
<dbReference type="InterPro" id="IPR038071">
    <property type="entry name" value="UROD/MetE-like_sf"/>
</dbReference>
<dbReference type="GO" id="GO:0006782">
    <property type="term" value="P:protoporphyrinogen IX biosynthetic process"/>
    <property type="evidence" value="ECO:0007669"/>
    <property type="project" value="UniProtKB-UniRule"/>
</dbReference>
<evidence type="ECO:0000256" key="6">
    <source>
        <dbReference type="ARBA" id="ARBA00023244"/>
    </source>
</evidence>
<evidence type="ECO:0000313" key="12">
    <source>
        <dbReference type="EMBL" id="BBN98318.1"/>
    </source>
</evidence>
<dbReference type="PROSITE" id="PS00907">
    <property type="entry name" value="UROD_2"/>
    <property type="match status" value="1"/>
</dbReference>
<evidence type="ECO:0000256" key="7">
    <source>
        <dbReference type="HAMAP-Rule" id="MF_00218"/>
    </source>
</evidence>
<protein>
    <recommendedName>
        <fullName evidence="3 7">Uroporphyrinogen decarboxylase</fullName>
        <shortName evidence="7">UPD</shortName>
        <shortName evidence="7">URO-D</shortName>
        <ecNumber evidence="3 7">4.1.1.37</ecNumber>
    </recommendedName>
</protein>
<comment type="subcellular location">
    <subcellularLocation>
        <location evidence="7">Cytoplasm</location>
    </subcellularLocation>
</comment>
<dbReference type="GO" id="GO:0004853">
    <property type="term" value="F:uroporphyrinogen decarboxylase activity"/>
    <property type="evidence" value="ECO:0007669"/>
    <property type="project" value="UniProtKB-UniRule"/>
</dbReference>
<evidence type="ECO:0000256" key="8">
    <source>
        <dbReference type="RuleBase" id="RU000554"/>
    </source>
</evidence>
<dbReference type="SUPFAM" id="SSF51726">
    <property type="entry name" value="UROD/MetE-like"/>
    <property type="match status" value="1"/>
</dbReference>
<keyword evidence="4 7" id="KW-0210">Decarboxylase</keyword>
<sequence length="365" mass="41215">MHDLTKNKHSIMILLLKGMSILFNDIFLRACRKEAVPFTPVWFMRQAGRYQSEYRAIRERYSFFEISHHPDVCAKVTRLPVEKLGVDTAILFADIMTPLKARGLKVEIVEGVGPVFNHPIRTGADFSHWRSLDAASDLPYVLETVQLLHQQLNVPLIGFAGAPFTLASYLIEGGPSKNYHRTKGFMYAHPEDWAALMEDLAEMTLNYLHAQIRCGAQAVQVFDSWVGALSAEDYHRYLAPTMQRIFSELKKTHAVSLYFAAGAGHLLPEWNQLPIDVLSIDWRTSFADLGRLGIEKAIQGNLDPSLLLAPLPMLKERAKRLLEERNGKPGYIFNLGHGIFPEVSEDKLLALTQFVHAYSQQLGSQ</sequence>